<proteinExistence type="inferred from homology"/>
<comment type="similarity">
    <text evidence="5">Belongs to the class I-like SAM-binding methyltransferase superfamily. RsmB/NOP family.</text>
</comment>
<evidence type="ECO:0000256" key="1">
    <source>
        <dbReference type="ARBA" id="ARBA00022603"/>
    </source>
</evidence>
<dbReference type="PROSITE" id="PS51686">
    <property type="entry name" value="SAM_MT_RSMB_NOP"/>
    <property type="match status" value="1"/>
</dbReference>
<gene>
    <name evidence="8" type="ORF">FHS27_003834</name>
</gene>
<sequence length="525" mass="57820">MSHKKNRKSKSSSKRPSKRPKRGSNDSANLSVEAVGESLKCEVGGEVALPEAEITQLCEAIVARHENVLRMRRDVLNCKDNLSTDLADTVLGPDRESRVVPWYPMAMHPSPEMTRPSRTIDYAAGEFYLQDAGSLLALAAAQADTDQLRGKLICDLCAAPGGKASGLLEAIDEPYRLAETTPDEVIPPRGFLLANEPIRSRVAPLAYNLARTGSDQYAITSEDPEVLADKFPGLFDFVLVDAPCSGQALVARGKQSATAVQTSQIELNRLRQNRILAAAERLLRPGGTIVYSTCTFAIKENEGQVRFMMEELGLTASPVQRLVDYRSDLPISFPGEALQCSYRLWPHRSACAGSFAARLAKPAAAETADLDRDRIDASWRRSTTSRSRDDAMVPRDAIEQLPFLICPDDRRHRFQLRDWIIDANAPDAPDWVNEQFVIGPEVAHRTGSTWKPSHAAAIRRNAAIEGTTSLDVDDATASMYLSGQTIPATEQTGWQIVRHRGRPLGWIKSDGRIGKNHLARFARVE</sequence>
<comment type="caution">
    <text evidence="8">The sequence shown here is derived from an EMBL/GenBank/DDBJ whole genome shotgun (WGS) entry which is preliminary data.</text>
</comment>
<feature type="domain" description="SAM-dependent MTase RsmB/NOP-type" evidence="7">
    <location>
        <begin position="61"/>
        <end position="362"/>
    </location>
</feature>
<dbReference type="Proteomes" id="UP000536179">
    <property type="component" value="Unassembled WGS sequence"/>
</dbReference>
<dbReference type="InterPro" id="IPR023267">
    <property type="entry name" value="RCMT"/>
</dbReference>
<organism evidence="8 9">
    <name type="scientific">Aporhodopirellula rubra</name>
    <dbReference type="NCBI Taxonomy" id="980271"/>
    <lineage>
        <taxon>Bacteria</taxon>
        <taxon>Pseudomonadati</taxon>
        <taxon>Planctomycetota</taxon>
        <taxon>Planctomycetia</taxon>
        <taxon>Pirellulales</taxon>
        <taxon>Pirellulaceae</taxon>
        <taxon>Aporhodopirellula</taxon>
    </lineage>
</organism>
<feature type="compositionally biased region" description="Basic residues" evidence="6">
    <location>
        <begin position="1"/>
        <end position="22"/>
    </location>
</feature>
<dbReference type="Pfam" id="PF01189">
    <property type="entry name" value="Methyltr_RsmB-F"/>
    <property type="match status" value="1"/>
</dbReference>
<evidence type="ECO:0000256" key="4">
    <source>
        <dbReference type="ARBA" id="ARBA00022884"/>
    </source>
</evidence>
<feature type="binding site" evidence="5">
    <location>
        <begin position="157"/>
        <end position="163"/>
    </location>
    <ligand>
        <name>S-adenosyl-L-methionine</name>
        <dbReference type="ChEBI" id="CHEBI:59789"/>
    </ligand>
</feature>
<evidence type="ECO:0000256" key="3">
    <source>
        <dbReference type="ARBA" id="ARBA00022691"/>
    </source>
</evidence>
<dbReference type="EMBL" id="JACHXU010000013">
    <property type="protein sequence ID" value="MBB3208007.1"/>
    <property type="molecule type" value="Genomic_DNA"/>
</dbReference>
<keyword evidence="1 5" id="KW-0489">Methyltransferase</keyword>
<feature type="region of interest" description="Disordered" evidence="6">
    <location>
        <begin position="1"/>
        <end position="31"/>
    </location>
</feature>
<dbReference type="InterPro" id="IPR001678">
    <property type="entry name" value="MeTrfase_RsmB-F_NOP2_dom"/>
</dbReference>
<dbReference type="RefSeq" id="WP_184306255.1">
    <property type="nucleotide sequence ID" value="NZ_JACHXU010000013.1"/>
</dbReference>
<dbReference type="Gene3D" id="2.30.130.60">
    <property type="match status" value="1"/>
</dbReference>
<evidence type="ECO:0000313" key="9">
    <source>
        <dbReference type="Proteomes" id="UP000536179"/>
    </source>
</evidence>
<keyword evidence="4 5" id="KW-0694">RNA-binding</keyword>
<keyword evidence="9" id="KW-1185">Reference proteome</keyword>
<dbReference type="Pfam" id="PF13636">
    <property type="entry name" value="Methyltranf_PUA"/>
    <property type="match status" value="1"/>
</dbReference>
<dbReference type="GO" id="GO:0001510">
    <property type="term" value="P:RNA methylation"/>
    <property type="evidence" value="ECO:0007669"/>
    <property type="project" value="InterPro"/>
</dbReference>
<dbReference type="PRINTS" id="PR02008">
    <property type="entry name" value="RCMTFAMILY"/>
</dbReference>
<dbReference type="GO" id="GO:0008173">
    <property type="term" value="F:RNA methyltransferase activity"/>
    <property type="evidence" value="ECO:0007669"/>
    <property type="project" value="InterPro"/>
</dbReference>
<dbReference type="PANTHER" id="PTHR22807:SF53">
    <property type="entry name" value="RIBOSOMAL RNA SMALL SUBUNIT METHYLTRANSFERASE B-RELATED"/>
    <property type="match status" value="1"/>
</dbReference>
<feature type="binding site" evidence="5">
    <location>
        <position position="223"/>
    </location>
    <ligand>
        <name>S-adenosyl-L-methionine</name>
        <dbReference type="ChEBI" id="CHEBI:59789"/>
    </ligand>
</feature>
<evidence type="ECO:0000256" key="2">
    <source>
        <dbReference type="ARBA" id="ARBA00022679"/>
    </source>
</evidence>
<accession>A0A7W5E2C3</accession>
<feature type="active site" description="Nucleophile" evidence="5">
    <location>
        <position position="294"/>
    </location>
</feature>
<keyword evidence="3 5" id="KW-0949">S-adenosyl-L-methionine</keyword>
<name>A0A7W5E2C3_9BACT</name>
<evidence type="ECO:0000256" key="5">
    <source>
        <dbReference type="PROSITE-ProRule" id="PRU01023"/>
    </source>
</evidence>
<dbReference type="SUPFAM" id="SSF53335">
    <property type="entry name" value="S-adenosyl-L-methionine-dependent methyltransferases"/>
    <property type="match status" value="1"/>
</dbReference>
<protein>
    <submittedName>
        <fullName evidence="8">16S rRNA C967 or C1407 C5-methylase (RsmB/RsmF family)/NOL1/NOP2/fmu family ribosome biogenesis protein</fullName>
    </submittedName>
</protein>
<feature type="binding site" evidence="5">
    <location>
        <position position="241"/>
    </location>
    <ligand>
        <name>S-adenosyl-L-methionine</name>
        <dbReference type="ChEBI" id="CHEBI:59789"/>
    </ligand>
</feature>
<dbReference type="AlphaFoldDB" id="A0A7W5E2C3"/>
<evidence type="ECO:0000259" key="7">
    <source>
        <dbReference type="PROSITE" id="PS51686"/>
    </source>
</evidence>
<dbReference type="InterPro" id="IPR029063">
    <property type="entry name" value="SAM-dependent_MTases_sf"/>
</dbReference>
<dbReference type="PANTHER" id="PTHR22807">
    <property type="entry name" value="NOP2 YEAST -RELATED NOL1/NOP2/FMU SUN DOMAIN-CONTAINING"/>
    <property type="match status" value="1"/>
</dbReference>
<reference evidence="8 9" key="1">
    <citation type="submission" date="2020-08" db="EMBL/GenBank/DDBJ databases">
        <title>Genomic Encyclopedia of Type Strains, Phase III (KMG-III): the genomes of soil and plant-associated and newly described type strains.</title>
        <authorList>
            <person name="Whitman W."/>
        </authorList>
    </citation>
    <scope>NUCLEOTIDE SEQUENCE [LARGE SCALE GENOMIC DNA]</scope>
    <source>
        <strain evidence="8 9">CECT 8075</strain>
    </source>
</reference>
<dbReference type="Gene3D" id="3.40.50.150">
    <property type="entry name" value="Vaccinia Virus protein VP39"/>
    <property type="match status" value="1"/>
</dbReference>
<dbReference type="GO" id="GO:0003723">
    <property type="term" value="F:RNA binding"/>
    <property type="evidence" value="ECO:0007669"/>
    <property type="project" value="UniProtKB-UniRule"/>
</dbReference>
<evidence type="ECO:0000256" key="6">
    <source>
        <dbReference type="SAM" id="MobiDB-lite"/>
    </source>
</evidence>
<dbReference type="InterPro" id="IPR049560">
    <property type="entry name" value="MeTrfase_RsmB-F_NOP2_cat"/>
</dbReference>
<keyword evidence="2 5" id="KW-0808">Transferase</keyword>
<evidence type="ECO:0000313" key="8">
    <source>
        <dbReference type="EMBL" id="MBB3208007.1"/>
    </source>
</evidence>
<feature type="binding site" evidence="5">
    <location>
        <position position="196"/>
    </location>
    <ligand>
        <name>S-adenosyl-L-methionine</name>
        <dbReference type="ChEBI" id="CHEBI:59789"/>
    </ligand>
</feature>
<dbReference type="InterPro" id="IPR027391">
    <property type="entry name" value="Nol1_Nop2_Fmu_2"/>
</dbReference>